<dbReference type="Proteomes" id="UP000799441">
    <property type="component" value="Unassembled WGS sequence"/>
</dbReference>
<accession>A0A9P4UPN6</accession>
<evidence type="ECO:0000313" key="2">
    <source>
        <dbReference type="Proteomes" id="UP000799441"/>
    </source>
</evidence>
<proteinExistence type="predicted"/>
<sequence length="223" mass="25679">MSTQSICYLLKLPPEMRHRIWSLLLVHEGFFPVDHEATLAYRIREANLQLQALRLNKFVHKEAIDLLYGDNLFLASRHVEPHSDPETGKRFEAWLRRVGRTNLAHVRHLVIREQSALPFVACYAVCSTTLQLAVLEYRIENYIDALGYSKKLRLPDHIVKQSPQVDEVMKRMRERKVAGGEIVIEDILEVCENAPSITHEDSNWVELAEVAMGALWEQEGKVA</sequence>
<protein>
    <submittedName>
        <fullName evidence="1">Uncharacterized protein</fullName>
    </submittedName>
</protein>
<gene>
    <name evidence="1" type="ORF">K431DRAFT_304121</name>
</gene>
<name>A0A9P4UPN6_9PEZI</name>
<dbReference type="EMBL" id="MU003797">
    <property type="protein sequence ID" value="KAF2720661.1"/>
    <property type="molecule type" value="Genomic_DNA"/>
</dbReference>
<comment type="caution">
    <text evidence="1">The sequence shown here is derived from an EMBL/GenBank/DDBJ whole genome shotgun (WGS) entry which is preliminary data.</text>
</comment>
<evidence type="ECO:0000313" key="1">
    <source>
        <dbReference type="EMBL" id="KAF2720661.1"/>
    </source>
</evidence>
<dbReference type="AlphaFoldDB" id="A0A9P4UPN6"/>
<dbReference type="OrthoDB" id="62952at2759"/>
<keyword evidence="2" id="KW-1185">Reference proteome</keyword>
<organism evidence="1 2">
    <name type="scientific">Polychaeton citri CBS 116435</name>
    <dbReference type="NCBI Taxonomy" id="1314669"/>
    <lineage>
        <taxon>Eukaryota</taxon>
        <taxon>Fungi</taxon>
        <taxon>Dikarya</taxon>
        <taxon>Ascomycota</taxon>
        <taxon>Pezizomycotina</taxon>
        <taxon>Dothideomycetes</taxon>
        <taxon>Dothideomycetidae</taxon>
        <taxon>Capnodiales</taxon>
        <taxon>Capnodiaceae</taxon>
        <taxon>Polychaeton</taxon>
    </lineage>
</organism>
<reference evidence="1" key="1">
    <citation type="journal article" date="2020" name="Stud. Mycol.">
        <title>101 Dothideomycetes genomes: a test case for predicting lifestyles and emergence of pathogens.</title>
        <authorList>
            <person name="Haridas S."/>
            <person name="Albert R."/>
            <person name="Binder M."/>
            <person name="Bloem J."/>
            <person name="Labutti K."/>
            <person name="Salamov A."/>
            <person name="Andreopoulos B."/>
            <person name="Baker S."/>
            <person name="Barry K."/>
            <person name="Bills G."/>
            <person name="Bluhm B."/>
            <person name="Cannon C."/>
            <person name="Castanera R."/>
            <person name="Culley D."/>
            <person name="Daum C."/>
            <person name="Ezra D."/>
            <person name="Gonzalez J."/>
            <person name="Henrissat B."/>
            <person name="Kuo A."/>
            <person name="Liang C."/>
            <person name="Lipzen A."/>
            <person name="Lutzoni F."/>
            <person name="Magnuson J."/>
            <person name="Mondo S."/>
            <person name="Nolan M."/>
            <person name="Ohm R."/>
            <person name="Pangilinan J."/>
            <person name="Park H.-J."/>
            <person name="Ramirez L."/>
            <person name="Alfaro M."/>
            <person name="Sun H."/>
            <person name="Tritt A."/>
            <person name="Yoshinaga Y."/>
            <person name="Zwiers L.-H."/>
            <person name="Turgeon B."/>
            <person name="Goodwin S."/>
            <person name="Spatafora J."/>
            <person name="Crous P."/>
            <person name="Grigoriev I."/>
        </authorList>
    </citation>
    <scope>NUCLEOTIDE SEQUENCE</scope>
    <source>
        <strain evidence="1">CBS 116435</strain>
    </source>
</reference>